<gene>
    <name evidence="1" type="ORF">CEXT_589781</name>
</gene>
<name>A0AAV4NXM7_CAEEX</name>
<comment type="caution">
    <text evidence="1">The sequence shown here is derived from an EMBL/GenBank/DDBJ whole genome shotgun (WGS) entry which is preliminary data.</text>
</comment>
<organism evidence="1 2">
    <name type="scientific">Caerostris extrusa</name>
    <name type="common">Bark spider</name>
    <name type="synonym">Caerostris bankana</name>
    <dbReference type="NCBI Taxonomy" id="172846"/>
    <lineage>
        <taxon>Eukaryota</taxon>
        <taxon>Metazoa</taxon>
        <taxon>Ecdysozoa</taxon>
        <taxon>Arthropoda</taxon>
        <taxon>Chelicerata</taxon>
        <taxon>Arachnida</taxon>
        <taxon>Araneae</taxon>
        <taxon>Araneomorphae</taxon>
        <taxon>Entelegynae</taxon>
        <taxon>Araneoidea</taxon>
        <taxon>Araneidae</taxon>
        <taxon>Caerostris</taxon>
    </lineage>
</organism>
<sequence length="96" mass="10995">MSLPEQNNKQKKHKKLLVNTSYNETTISGKVIKIRCIWTRRRRKTPGVNRNWTKRLCPNSTINASSIIFHSNHPTSTTLGGRGYVSNSLFSPTPWL</sequence>
<accession>A0AAV4NXM7</accession>
<proteinExistence type="predicted"/>
<dbReference type="Proteomes" id="UP001054945">
    <property type="component" value="Unassembled WGS sequence"/>
</dbReference>
<dbReference type="AlphaFoldDB" id="A0AAV4NXM7"/>
<dbReference type="EMBL" id="BPLR01021446">
    <property type="protein sequence ID" value="GIX89692.1"/>
    <property type="molecule type" value="Genomic_DNA"/>
</dbReference>
<evidence type="ECO:0000313" key="2">
    <source>
        <dbReference type="Proteomes" id="UP001054945"/>
    </source>
</evidence>
<keyword evidence="2" id="KW-1185">Reference proteome</keyword>
<evidence type="ECO:0000313" key="1">
    <source>
        <dbReference type="EMBL" id="GIX89692.1"/>
    </source>
</evidence>
<protein>
    <submittedName>
        <fullName evidence="1">Uncharacterized protein</fullName>
    </submittedName>
</protein>
<reference evidence="1 2" key="1">
    <citation type="submission" date="2021-06" db="EMBL/GenBank/DDBJ databases">
        <title>Caerostris extrusa draft genome.</title>
        <authorList>
            <person name="Kono N."/>
            <person name="Arakawa K."/>
        </authorList>
    </citation>
    <scope>NUCLEOTIDE SEQUENCE [LARGE SCALE GENOMIC DNA]</scope>
</reference>